<keyword evidence="5" id="KW-1185">Reference proteome</keyword>
<dbReference type="InterPro" id="IPR000504">
    <property type="entry name" value="RRM_dom"/>
</dbReference>
<reference evidence="4 5" key="1">
    <citation type="submission" date="2023-12" db="EMBL/GenBank/DDBJ databases">
        <title>A high-quality genome assembly for Dillenia turbinata (Dilleniales).</title>
        <authorList>
            <person name="Chanderbali A."/>
        </authorList>
    </citation>
    <scope>NUCLEOTIDE SEQUENCE [LARGE SCALE GENOMIC DNA]</scope>
    <source>
        <strain evidence="4">LSX21</strain>
        <tissue evidence="4">Leaf</tissue>
    </source>
</reference>
<evidence type="ECO:0000313" key="5">
    <source>
        <dbReference type="Proteomes" id="UP001370490"/>
    </source>
</evidence>
<accession>A0AAN8ZP79</accession>
<keyword evidence="1" id="KW-0694">RNA-binding</keyword>
<proteinExistence type="predicted"/>
<sequence>MTIDDEKSVYAGGLPYDATGEKIRDAFQFYGSVVAVKVPSRNPNFSSSFHFDFNFTLLRLMVINDHRVGEKCYWFVTCRNLRSAYNAIREMNGKVNAVNIKGGRPNLGRESVRHIGNRGTDRERARDRERDYDRDRDRHQDHVRDNSWDRDQERNRE</sequence>
<organism evidence="4 5">
    <name type="scientific">Dillenia turbinata</name>
    <dbReference type="NCBI Taxonomy" id="194707"/>
    <lineage>
        <taxon>Eukaryota</taxon>
        <taxon>Viridiplantae</taxon>
        <taxon>Streptophyta</taxon>
        <taxon>Embryophyta</taxon>
        <taxon>Tracheophyta</taxon>
        <taxon>Spermatophyta</taxon>
        <taxon>Magnoliopsida</taxon>
        <taxon>eudicotyledons</taxon>
        <taxon>Gunneridae</taxon>
        <taxon>Pentapetalae</taxon>
        <taxon>Dilleniales</taxon>
        <taxon>Dilleniaceae</taxon>
        <taxon>Dillenia</taxon>
    </lineage>
</organism>
<feature type="compositionally biased region" description="Basic and acidic residues" evidence="2">
    <location>
        <begin position="119"/>
        <end position="157"/>
    </location>
</feature>
<dbReference type="EMBL" id="JBAMMX010000004">
    <property type="protein sequence ID" value="KAK6941583.1"/>
    <property type="molecule type" value="Genomic_DNA"/>
</dbReference>
<name>A0AAN8ZP79_9MAGN</name>
<dbReference type="PROSITE" id="PS50102">
    <property type="entry name" value="RRM"/>
    <property type="match status" value="1"/>
</dbReference>
<feature type="region of interest" description="Disordered" evidence="2">
    <location>
        <begin position="102"/>
        <end position="157"/>
    </location>
</feature>
<protein>
    <submittedName>
        <fullName evidence="4">RNA recognition motif domain</fullName>
    </submittedName>
</protein>
<comment type="caution">
    <text evidence="4">The sequence shown here is derived from an EMBL/GenBank/DDBJ whole genome shotgun (WGS) entry which is preliminary data.</text>
</comment>
<evidence type="ECO:0000313" key="4">
    <source>
        <dbReference type="EMBL" id="KAK6941583.1"/>
    </source>
</evidence>
<dbReference type="Proteomes" id="UP001370490">
    <property type="component" value="Unassembled WGS sequence"/>
</dbReference>
<evidence type="ECO:0000256" key="1">
    <source>
        <dbReference type="PROSITE-ProRule" id="PRU00176"/>
    </source>
</evidence>
<evidence type="ECO:0000259" key="3">
    <source>
        <dbReference type="PROSITE" id="PS50102"/>
    </source>
</evidence>
<dbReference type="Pfam" id="PF00076">
    <property type="entry name" value="RRM_1"/>
    <property type="match status" value="1"/>
</dbReference>
<evidence type="ECO:0000256" key="2">
    <source>
        <dbReference type="SAM" id="MobiDB-lite"/>
    </source>
</evidence>
<dbReference type="AlphaFoldDB" id="A0AAN8ZP79"/>
<feature type="domain" description="RRM" evidence="3">
    <location>
        <begin position="7"/>
        <end position="105"/>
    </location>
</feature>
<dbReference type="InterPro" id="IPR012677">
    <property type="entry name" value="Nucleotide-bd_a/b_plait_sf"/>
</dbReference>
<gene>
    <name evidence="4" type="ORF">RJ641_026960</name>
</gene>
<dbReference type="SUPFAM" id="SSF54928">
    <property type="entry name" value="RNA-binding domain, RBD"/>
    <property type="match status" value="1"/>
</dbReference>
<dbReference type="GO" id="GO:0003723">
    <property type="term" value="F:RNA binding"/>
    <property type="evidence" value="ECO:0007669"/>
    <property type="project" value="UniProtKB-UniRule"/>
</dbReference>
<dbReference type="InterPro" id="IPR035979">
    <property type="entry name" value="RBD_domain_sf"/>
</dbReference>
<dbReference type="Gene3D" id="3.30.70.330">
    <property type="match status" value="1"/>
</dbReference>
<dbReference type="CDD" id="cd00590">
    <property type="entry name" value="RRM_SF"/>
    <property type="match status" value="1"/>
</dbReference>